<dbReference type="Proteomes" id="UP000231383">
    <property type="component" value="Unassembled WGS sequence"/>
</dbReference>
<dbReference type="Pfam" id="PF01850">
    <property type="entry name" value="PIN"/>
    <property type="match status" value="1"/>
</dbReference>
<dbReference type="PANTHER" id="PTHR39677:SF4">
    <property type="entry name" value="RIBONUCLEASE VAPC6"/>
    <property type="match status" value="1"/>
</dbReference>
<reference evidence="3" key="1">
    <citation type="submission" date="2017-09" db="EMBL/GenBank/DDBJ databases">
        <title>Depth-based differentiation of microbial function through sediment-hosted aquifers and enrichment of novel symbionts in the deep terrestrial subsurface.</title>
        <authorList>
            <person name="Probst A.J."/>
            <person name="Ladd B."/>
            <person name="Jarett J.K."/>
            <person name="Geller-Mcgrath D.E."/>
            <person name="Sieber C.M.K."/>
            <person name="Emerson J.B."/>
            <person name="Anantharaman K."/>
            <person name="Thomas B.C."/>
            <person name="Malmstrom R."/>
            <person name="Stieglmeier M."/>
            <person name="Klingl A."/>
            <person name="Woyke T."/>
            <person name="Ryan C.M."/>
            <person name="Banfield J.F."/>
        </authorList>
    </citation>
    <scope>NUCLEOTIDE SEQUENCE [LARGE SCALE GENOMIC DNA]</scope>
</reference>
<dbReference type="InterPro" id="IPR002716">
    <property type="entry name" value="PIN_dom"/>
</dbReference>
<dbReference type="InterPro" id="IPR029060">
    <property type="entry name" value="PIN-like_dom_sf"/>
</dbReference>
<feature type="domain" description="PIN" evidence="1">
    <location>
        <begin position="7"/>
        <end position="151"/>
    </location>
</feature>
<accession>A0A2M8F1L3</accession>
<sequence>MTRQNRIYLDSNFLIAYFADKHADNDCSRKLFLDLLKSNSLLYISTLTLDETWYKIWEIPFREKKLKKGKWSSIKSFYPTIQVIIDELKKLPETFKLIQFENSLEMGIENAAKNIGCYGLEPRDAIHLAYMQDLHLNTIISKDKKDFQKVPGIQVVSF</sequence>
<evidence type="ECO:0000259" key="1">
    <source>
        <dbReference type="Pfam" id="PF01850"/>
    </source>
</evidence>
<organism evidence="2 3">
    <name type="scientific">Candidatus Roizmanbacteria bacterium CG_4_9_14_0_2_um_filter_39_13</name>
    <dbReference type="NCBI Taxonomy" id="1974839"/>
    <lineage>
        <taxon>Bacteria</taxon>
        <taxon>Candidatus Roizmaniibacteriota</taxon>
    </lineage>
</organism>
<name>A0A2M8F1L3_9BACT</name>
<dbReference type="AlphaFoldDB" id="A0A2M8F1L3"/>
<evidence type="ECO:0000313" key="3">
    <source>
        <dbReference type="Proteomes" id="UP000231383"/>
    </source>
</evidence>
<dbReference type="PANTHER" id="PTHR39677">
    <property type="entry name" value="RIBONUCLEASE VAPC6"/>
    <property type="match status" value="1"/>
</dbReference>
<dbReference type="CDD" id="cd09854">
    <property type="entry name" value="PIN_VapC-like"/>
    <property type="match status" value="1"/>
</dbReference>
<comment type="caution">
    <text evidence="2">The sequence shown here is derived from an EMBL/GenBank/DDBJ whole genome shotgun (WGS) entry which is preliminary data.</text>
</comment>
<dbReference type="EMBL" id="PFSC01000051">
    <property type="protein sequence ID" value="PJC33184.1"/>
    <property type="molecule type" value="Genomic_DNA"/>
</dbReference>
<proteinExistence type="predicted"/>
<evidence type="ECO:0000313" key="2">
    <source>
        <dbReference type="EMBL" id="PJC33184.1"/>
    </source>
</evidence>
<dbReference type="Gene3D" id="3.40.50.1010">
    <property type="entry name" value="5'-nuclease"/>
    <property type="match status" value="1"/>
</dbReference>
<protein>
    <recommendedName>
        <fullName evidence="1">PIN domain-containing protein</fullName>
    </recommendedName>
</protein>
<gene>
    <name evidence="2" type="ORF">CO051_01940</name>
</gene>
<dbReference type="SUPFAM" id="SSF88723">
    <property type="entry name" value="PIN domain-like"/>
    <property type="match status" value="1"/>
</dbReference>